<dbReference type="PIRSF" id="PIRSF016020">
    <property type="entry name" value="PHexose_mutarotase"/>
    <property type="match status" value="1"/>
</dbReference>
<protein>
    <recommendedName>
        <fullName evidence="3 5">glucose-6-phosphate 1-epimerase</fullName>
        <ecNumber evidence="3 5">5.1.3.15</ecNumber>
    </recommendedName>
</protein>
<dbReference type="PANTHER" id="PTHR11122">
    <property type="entry name" value="APOSPORY-ASSOCIATED PROTEIN C-RELATED"/>
    <property type="match status" value="1"/>
</dbReference>
<dbReference type="EC" id="5.1.3.15" evidence="3 5"/>
<name>A0A2U1LY25_ARTAN</name>
<accession>A0A2U1LY25</accession>
<dbReference type="OrthoDB" id="1659429at2759"/>
<dbReference type="InterPro" id="IPR011013">
    <property type="entry name" value="Gal_mutarotase_sf_dom"/>
</dbReference>
<feature type="binding site" evidence="6">
    <location>
        <position position="94"/>
    </location>
    <ligand>
        <name>substrate</name>
    </ligand>
</feature>
<dbReference type="AlphaFoldDB" id="A0A2U1LY25"/>
<dbReference type="CDD" id="cd09020">
    <property type="entry name" value="D-hex-6-P-epi_like"/>
    <property type="match status" value="1"/>
</dbReference>
<dbReference type="InterPro" id="IPR025532">
    <property type="entry name" value="G6P_1-epimerase"/>
</dbReference>
<dbReference type="STRING" id="35608.A0A2U1LY25"/>
<dbReference type="SUPFAM" id="SSF74650">
    <property type="entry name" value="Galactose mutarotase-like"/>
    <property type="match status" value="1"/>
</dbReference>
<comment type="similarity">
    <text evidence="2 5">Belongs to the glucose-6-phosphate 1-epimerase family.</text>
</comment>
<reference evidence="7 8" key="1">
    <citation type="journal article" date="2018" name="Mol. Plant">
        <title>The genome of Artemisia annua provides insight into the evolution of Asteraceae family and artemisinin biosynthesis.</title>
        <authorList>
            <person name="Shen Q."/>
            <person name="Zhang L."/>
            <person name="Liao Z."/>
            <person name="Wang S."/>
            <person name="Yan T."/>
            <person name="Shi P."/>
            <person name="Liu M."/>
            <person name="Fu X."/>
            <person name="Pan Q."/>
            <person name="Wang Y."/>
            <person name="Lv Z."/>
            <person name="Lu X."/>
            <person name="Zhang F."/>
            <person name="Jiang W."/>
            <person name="Ma Y."/>
            <person name="Chen M."/>
            <person name="Hao X."/>
            <person name="Li L."/>
            <person name="Tang Y."/>
            <person name="Lv G."/>
            <person name="Zhou Y."/>
            <person name="Sun X."/>
            <person name="Brodelius P.E."/>
            <person name="Rose J.K.C."/>
            <person name="Tang K."/>
        </authorList>
    </citation>
    <scope>NUCLEOTIDE SEQUENCE [LARGE SCALE GENOMIC DNA]</scope>
    <source>
        <strain evidence="8">cv. Huhao1</strain>
        <tissue evidence="7">Leaf</tissue>
    </source>
</reference>
<dbReference type="GO" id="GO:0005737">
    <property type="term" value="C:cytoplasm"/>
    <property type="evidence" value="ECO:0007669"/>
    <property type="project" value="TreeGrafter"/>
</dbReference>
<dbReference type="Proteomes" id="UP000245207">
    <property type="component" value="Unassembled WGS sequence"/>
</dbReference>
<gene>
    <name evidence="7" type="ORF">CTI12_AA441100</name>
</gene>
<evidence type="ECO:0000313" key="8">
    <source>
        <dbReference type="Proteomes" id="UP000245207"/>
    </source>
</evidence>
<dbReference type="GO" id="GO:0047938">
    <property type="term" value="F:glucose-6-phosphate 1-epimerase activity"/>
    <property type="evidence" value="ECO:0007669"/>
    <property type="project" value="UniProtKB-UniRule"/>
</dbReference>
<keyword evidence="4 5" id="KW-0413">Isomerase</keyword>
<dbReference type="Pfam" id="PF01263">
    <property type="entry name" value="Aldose_epim"/>
    <property type="match status" value="1"/>
</dbReference>
<organism evidence="7 8">
    <name type="scientific">Artemisia annua</name>
    <name type="common">Sweet wormwood</name>
    <dbReference type="NCBI Taxonomy" id="35608"/>
    <lineage>
        <taxon>Eukaryota</taxon>
        <taxon>Viridiplantae</taxon>
        <taxon>Streptophyta</taxon>
        <taxon>Embryophyta</taxon>
        <taxon>Tracheophyta</taxon>
        <taxon>Spermatophyta</taxon>
        <taxon>Magnoliopsida</taxon>
        <taxon>eudicotyledons</taxon>
        <taxon>Gunneridae</taxon>
        <taxon>Pentapetalae</taxon>
        <taxon>asterids</taxon>
        <taxon>campanulids</taxon>
        <taxon>Asterales</taxon>
        <taxon>Asteraceae</taxon>
        <taxon>Asteroideae</taxon>
        <taxon>Anthemideae</taxon>
        <taxon>Artemisiinae</taxon>
        <taxon>Artemisia</taxon>
    </lineage>
</organism>
<comment type="catalytic activity">
    <reaction evidence="1">
        <text>alpha-D-glucose 6-phosphate = beta-D-glucose 6-phosphate</text>
        <dbReference type="Rhea" id="RHEA:16249"/>
        <dbReference type="ChEBI" id="CHEBI:58225"/>
        <dbReference type="ChEBI" id="CHEBI:58247"/>
        <dbReference type="EC" id="5.1.3.15"/>
    </reaction>
</comment>
<evidence type="ECO:0000256" key="6">
    <source>
        <dbReference type="PIRSR" id="PIRSR016020-2"/>
    </source>
</evidence>
<evidence type="ECO:0000256" key="2">
    <source>
        <dbReference type="ARBA" id="ARBA00005866"/>
    </source>
</evidence>
<proteinExistence type="inferred from homology"/>
<comment type="caution">
    <text evidence="7">The sequence shown here is derived from an EMBL/GenBank/DDBJ whole genome shotgun (WGS) entry which is preliminary data.</text>
</comment>
<dbReference type="Gene3D" id="2.70.98.10">
    <property type="match status" value="1"/>
</dbReference>
<feature type="binding site" evidence="6">
    <location>
        <position position="71"/>
    </location>
    <ligand>
        <name>substrate</name>
    </ligand>
</feature>
<evidence type="ECO:0000256" key="5">
    <source>
        <dbReference type="PIRNR" id="PIRNR016020"/>
    </source>
</evidence>
<dbReference type="GO" id="GO:0030246">
    <property type="term" value="F:carbohydrate binding"/>
    <property type="evidence" value="ECO:0007669"/>
    <property type="project" value="UniProtKB-UniRule"/>
</dbReference>
<evidence type="ECO:0000256" key="1">
    <source>
        <dbReference type="ARBA" id="ARBA00001096"/>
    </source>
</evidence>
<keyword evidence="8" id="KW-1185">Reference proteome</keyword>
<dbReference type="GO" id="GO:0005975">
    <property type="term" value="P:carbohydrate metabolic process"/>
    <property type="evidence" value="ECO:0007669"/>
    <property type="project" value="InterPro"/>
</dbReference>
<evidence type="ECO:0000313" key="7">
    <source>
        <dbReference type="EMBL" id="PWA53908.1"/>
    </source>
</evidence>
<feature type="binding site" evidence="6">
    <location>
        <position position="89"/>
    </location>
    <ligand>
        <name>substrate</name>
    </ligand>
</feature>
<sequence>MGNPVVVSDSKMAIEWVKDSKGIDQVVLRNPEGASAKVSLQGGQVISWRSARGDEHLFTSSKVVKAPKENRGGIAICFPQFSNCGSLEQQGFARNKLWIVDEAPPPLPAKSSDGSPFIDLLLKPSEEDLKSWHPSYELRLRVCLGLNGNLTLTSRVWNINGKPFSFSFAYHSYLAVSDISEVRIEGLETMDYLDSLCNKERFTEQGNAITFEAEFDRVYLGSPNPVAVIDHERRRTYVIRREGLSDVVVWNPWDKKAKAMPDMGYDEYRRMVCVGGAVVANPITLKPGQQWKSCLEITAAASSFCSEGLSF</sequence>
<dbReference type="EMBL" id="PKPP01007259">
    <property type="protein sequence ID" value="PWA53908.1"/>
    <property type="molecule type" value="Genomic_DNA"/>
</dbReference>
<dbReference type="PANTHER" id="PTHR11122:SF44">
    <property type="entry name" value="GLUCOSE-6-PHOSPHATE 1-EPIMERASE"/>
    <property type="match status" value="1"/>
</dbReference>
<dbReference type="InterPro" id="IPR014718">
    <property type="entry name" value="GH-type_carb-bd"/>
</dbReference>
<evidence type="ECO:0000256" key="4">
    <source>
        <dbReference type="ARBA" id="ARBA00023235"/>
    </source>
</evidence>
<evidence type="ECO:0000256" key="3">
    <source>
        <dbReference type="ARBA" id="ARBA00012083"/>
    </source>
</evidence>
<dbReference type="InterPro" id="IPR008183">
    <property type="entry name" value="Aldose_1/G6P_1-epimerase"/>
</dbReference>